<feature type="compositionally biased region" description="Basic and acidic residues" evidence="2">
    <location>
        <begin position="444"/>
        <end position="453"/>
    </location>
</feature>
<evidence type="ECO:0000256" key="1">
    <source>
        <dbReference type="SAM" id="Coils"/>
    </source>
</evidence>
<sequence>MAGWGRSAAVRQGATAELYEGHPASHWHSLLMETGHFHSSDLDGLSAAHLYAIRAAMLRATAGVSREISSLRAKASAHEDELQLARSAAQLRALELDAASREAEARRGASDHEAEVIRSSALLLLLLLVLLQHHSEQQLHHVHHRHLLLLHPHRHPVLPSPNTPLSPLPPPLLPRTALLSRSPPPPNLVLVLHHRHRAHLVLPVLQVLRIELCRSREEARSLREVRSLWAEATREQFDLREQLDEGRYLSEESLRRVREELSRLLARLETEVRHAVTQFRAEVRATRVDGDEARALLALHALRRSERAAEEHRAKLQASHDRLAAAARASDAAREAAEAREGAQAARLVALRRQAARADERMRAECEGALREAREGAAAESAAAAEMVRREEAAAAALAEAWEGAERERRAARREVARLRRQAARWRRRAVGAARGGGGGAADELLRADRTDEGWGEEGEGWEEEEEGRGGARSEASRETRDSPRSRSSTSDDSFYSSIWRRPSPRAAHPAQHRSARPAAAAQRSAPCTRVEPTAAACARPASSSDLRPASPDLRPASPDLRPASPDLRPASQSSALRPTSSSALRPTSSSSALRPAATTAALRPAASSAALRPSSAAPPARATASPAAFRPAAMPRPASAISCYQSHRPSACTHIPSHAGFKWPRKPSVQQIHGVSPQRFFVPPAAMPRVLAHDGSAVWYARPPSRPLSAKPRLAS</sequence>
<feature type="coiled-coil region" evidence="1">
    <location>
        <begin position="251"/>
        <end position="278"/>
    </location>
</feature>
<gene>
    <name evidence="3" type="ORF">AB1Y20_014829</name>
</gene>
<evidence type="ECO:0000313" key="4">
    <source>
        <dbReference type="Proteomes" id="UP001515480"/>
    </source>
</evidence>
<organism evidence="3 4">
    <name type="scientific">Prymnesium parvum</name>
    <name type="common">Toxic golden alga</name>
    <dbReference type="NCBI Taxonomy" id="97485"/>
    <lineage>
        <taxon>Eukaryota</taxon>
        <taxon>Haptista</taxon>
        <taxon>Haptophyta</taxon>
        <taxon>Prymnesiophyceae</taxon>
        <taxon>Prymnesiales</taxon>
        <taxon>Prymnesiaceae</taxon>
        <taxon>Prymnesium</taxon>
    </lineage>
</organism>
<feature type="region of interest" description="Disordered" evidence="2">
    <location>
        <begin position="427"/>
        <end position="632"/>
    </location>
</feature>
<dbReference type="AlphaFoldDB" id="A0AB34JWN0"/>
<comment type="caution">
    <text evidence="3">The sequence shown here is derived from an EMBL/GenBank/DDBJ whole genome shotgun (WGS) entry which is preliminary data.</text>
</comment>
<feature type="compositionally biased region" description="Low complexity" evidence="2">
    <location>
        <begin position="486"/>
        <end position="498"/>
    </location>
</feature>
<feature type="compositionally biased region" description="Low complexity" evidence="2">
    <location>
        <begin position="517"/>
        <end position="527"/>
    </location>
</feature>
<reference evidence="3 4" key="1">
    <citation type="journal article" date="2024" name="Science">
        <title>Giant polyketide synthase enzymes in the biosynthesis of giant marine polyether toxins.</title>
        <authorList>
            <person name="Fallon T.R."/>
            <person name="Shende V.V."/>
            <person name="Wierzbicki I.H."/>
            <person name="Pendleton A.L."/>
            <person name="Watervoot N.F."/>
            <person name="Auber R.P."/>
            <person name="Gonzalez D.J."/>
            <person name="Wisecaver J.H."/>
            <person name="Moore B.S."/>
        </authorList>
    </citation>
    <scope>NUCLEOTIDE SEQUENCE [LARGE SCALE GENOMIC DNA]</scope>
    <source>
        <strain evidence="3 4">12B1</strain>
    </source>
</reference>
<accession>A0AB34JWN0</accession>
<protein>
    <submittedName>
        <fullName evidence="3">Uncharacterized protein</fullName>
    </submittedName>
</protein>
<name>A0AB34JWN0_PRYPA</name>
<feature type="compositionally biased region" description="Low complexity" evidence="2">
    <location>
        <begin position="578"/>
        <end position="632"/>
    </location>
</feature>
<dbReference type="EMBL" id="JBGBPQ010000003">
    <property type="protein sequence ID" value="KAL1526100.1"/>
    <property type="molecule type" value="Genomic_DNA"/>
</dbReference>
<feature type="compositionally biased region" description="Acidic residues" evidence="2">
    <location>
        <begin position="454"/>
        <end position="467"/>
    </location>
</feature>
<evidence type="ECO:0000256" key="2">
    <source>
        <dbReference type="SAM" id="MobiDB-lite"/>
    </source>
</evidence>
<keyword evidence="1" id="KW-0175">Coiled coil</keyword>
<keyword evidence="4" id="KW-1185">Reference proteome</keyword>
<proteinExistence type="predicted"/>
<evidence type="ECO:0000313" key="3">
    <source>
        <dbReference type="EMBL" id="KAL1526100.1"/>
    </source>
</evidence>
<dbReference type="Proteomes" id="UP001515480">
    <property type="component" value="Unassembled WGS sequence"/>
</dbReference>
<feature type="compositionally biased region" description="Basic and acidic residues" evidence="2">
    <location>
        <begin position="468"/>
        <end position="485"/>
    </location>
</feature>